<dbReference type="Proteomes" id="UP000828048">
    <property type="component" value="Chromosome 3"/>
</dbReference>
<sequence length="629" mass="71680">MNRAKTILSHLRLINSVHSTRLPINPLYSQVPIPFSHLSPSLSKQPNTSIFITTDQNLFYSTQPTSILELIVGSNWSKELEHELSNTKPTLTHETVVYILKKLDKDPKKAAKFFNWVCDKNGFRPSSAIYSLVLRIFANKESMKQFWETTAKMRELGFDVDEATYLTVLGVFRNSKMATDVTAWTQLYNKMVKENEMSDVVKKVVGVFTRSDWGREVERELGEMKIRLSDNFVLRVLKELRGYPLKALSFFEWVDGWSGYEHSSVTYNAIARVLGRDDSIGEFWSMVKKMKSLGHEMDIDMYIKISRQFQKNKMLKDAVELYELMMDGPYKPSAQDCGVLLRTISTSGNADLDLVFRVVDKHEAAGNLLIKSDYDGIHRSLTSVGRFDEADKIVETMKKLGYEPDNITYSQLVFGLCKARRLEEACKVLDLMEANGCIPDIKTWTILIKGHCAANQVDKALFCFANMMGKNCDADADLLDVLVNGFLSQNKVDGANQLVVEMVNKVRLRPWQATYKTLIQRLLEKRKFEEALNLLHLMKKHNYPPSPEPFVHFISRFGTVEDAGDFLKALSVKEYPSISAYLHVFKSFFKEGRDSEAKDLLFKCPHHIRKHEAICSLFGSAKSSNAAAA</sequence>
<accession>A0ACB7YV12</accession>
<organism evidence="1 2">
    <name type="scientific">Vaccinium darrowii</name>
    <dbReference type="NCBI Taxonomy" id="229202"/>
    <lineage>
        <taxon>Eukaryota</taxon>
        <taxon>Viridiplantae</taxon>
        <taxon>Streptophyta</taxon>
        <taxon>Embryophyta</taxon>
        <taxon>Tracheophyta</taxon>
        <taxon>Spermatophyta</taxon>
        <taxon>Magnoliopsida</taxon>
        <taxon>eudicotyledons</taxon>
        <taxon>Gunneridae</taxon>
        <taxon>Pentapetalae</taxon>
        <taxon>asterids</taxon>
        <taxon>Ericales</taxon>
        <taxon>Ericaceae</taxon>
        <taxon>Vaccinioideae</taxon>
        <taxon>Vaccinieae</taxon>
        <taxon>Vaccinium</taxon>
    </lineage>
</organism>
<name>A0ACB7YV12_9ERIC</name>
<evidence type="ECO:0000313" key="1">
    <source>
        <dbReference type="EMBL" id="KAH7857079.1"/>
    </source>
</evidence>
<protein>
    <submittedName>
        <fullName evidence="1">Uncharacterized protein</fullName>
    </submittedName>
</protein>
<keyword evidence="2" id="KW-1185">Reference proteome</keyword>
<reference evidence="1 2" key="1">
    <citation type="journal article" date="2021" name="Hortic Res">
        <title>High-quality reference genome and annotation aids understanding of berry development for evergreen blueberry (Vaccinium darrowii).</title>
        <authorList>
            <person name="Yu J."/>
            <person name="Hulse-Kemp A.M."/>
            <person name="Babiker E."/>
            <person name="Staton M."/>
        </authorList>
    </citation>
    <scope>NUCLEOTIDE SEQUENCE [LARGE SCALE GENOMIC DNA]</scope>
    <source>
        <strain evidence="2">cv. NJ 8807/NJ 8810</strain>
        <tissue evidence="1">Young leaf</tissue>
    </source>
</reference>
<evidence type="ECO:0000313" key="2">
    <source>
        <dbReference type="Proteomes" id="UP000828048"/>
    </source>
</evidence>
<gene>
    <name evidence="1" type="ORF">Vadar_008813</name>
</gene>
<proteinExistence type="predicted"/>
<dbReference type="EMBL" id="CM037153">
    <property type="protein sequence ID" value="KAH7857079.1"/>
    <property type="molecule type" value="Genomic_DNA"/>
</dbReference>
<comment type="caution">
    <text evidence="1">The sequence shown here is derived from an EMBL/GenBank/DDBJ whole genome shotgun (WGS) entry which is preliminary data.</text>
</comment>